<accession>A0AAD7KI24</accession>
<evidence type="ECO:0000256" key="2">
    <source>
        <dbReference type="ARBA" id="ARBA00022475"/>
    </source>
</evidence>
<dbReference type="InterPro" id="IPR046936">
    <property type="entry name" value="BIM1-like"/>
</dbReference>
<reference evidence="12" key="1">
    <citation type="submission" date="2023-03" db="EMBL/GenBank/DDBJ databases">
        <title>Massive genome expansion in bonnet fungi (Mycena s.s.) driven by repeated elements and novel gene families across ecological guilds.</title>
        <authorList>
            <consortium name="Lawrence Berkeley National Laboratory"/>
            <person name="Harder C.B."/>
            <person name="Miyauchi S."/>
            <person name="Viragh M."/>
            <person name="Kuo A."/>
            <person name="Thoen E."/>
            <person name="Andreopoulos B."/>
            <person name="Lu D."/>
            <person name="Skrede I."/>
            <person name="Drula E."/>
            <person name="Henrissat B."/>
            <person name="Morin E."/>
            <person name="Kohler A."/>
            <person name="Barry K."/>
            <person name="LaButti K."/>
            <person name="Morin E."/>
            <person name="Salamov A."/>
            <person name="Lipzen A."/>
            <person name="Mereny Z."/>
            <person name="Hegedus B."/>
            <person name="Baldrian P."/>
            <person name="Stursova M."/>
            <person name="Weitz H."/>
            <person name="Taylor A."/>
            <person name="Grigoriev I.V."/>
            <person name="Nagy L.G."/>
            <person name="Martin F."/>
            <person name="Kauserud H."/>
        </authorList>
    </citation>
    <scope>NUCLEOTIDE SEQUENCE</scope>
    <source>
        <strain evidence="12">CBHHK182m</strain>
    </source>
</reference>
<feature type="transmembrane region" description="Helical" evidence="9">
    <location>
        <begin position="203"/>
        <end position="222"/>
    </location>
</feature>
<comment type="caution">
    <text evidence="12">The sequence shown here is derived from an EMBL/GenBank/DDBJ whole genome shotgun (WGS) entry which is preliminary data.</text>
</comment>
<feature type="signal peptide" evidence="10">
    <location>
        <begin position="1"/>
        <end position="18"/>
    </location>
</feature>
<evidence type="ECO:0000313" key="13">
    <source>
        <dbReference type="Proteomes" id="UP001215598"/>
    </source>
</evidence>
<sequence length="223" mass="22666">MLASTSLVFASLIAFANAHFQLQFPDPRGAFVEDNEPNFCDGYNNPSTRTVFPVSGGVYSLNSEHTAWTLGVALTTKANPTQFSDFNPIVPFFKASGEGIFCFSLDLSATNASVTAGQNVTLEFIFDGGDGELYQCADLTLSSNVTVPASTSCNGTFVSLSASGFSASQTASSPSGSNTAPATSGAATNTSKPSSAVASLDLAGGYLALLVGLIGVAAGAVVV</sequence>
<feature type="region of interest" description="Disordered" evidence="8">
    <location>
        <begin position="170"/>
        <end position="192"/>
    </location>
</feature>
<dbReference type="GO" id="GO:0098552">
    <property type="term" value="C:side of membrane"/>
    <property type="evidence" value="ECO:0007669"/>
    <property type="project" value="UniProtKB-KW"/>
</dbReference>
<gene>
    <name evidence="12" type="ORF">B0H16DRAFT_1489050</name>
</gene>
<name>A0AAD7KI24_9AGAR</name>
<evidence type="ECO:0000313" key="12">
    <source>
        <dbReference type="EMBL" id="KAJ7786069.1"/>
    </source>
</evidence>
<evidence type="ECO:0000256" key="7">
    <source>
        <dbReference type="ARBA" id="ARBA00023288"/>
    </source>
</evidence>
<evidence type="ECO:0000256" key="8">
    <source>
        <dbReference type="SAM" id="MobiDB-lite"/>
    </source>
</evidence>
<dbReference type="Pfam" id="PF20238">
    <property type="entry name" value="BIM1-like_dom"/>
    <property type="match status" value="1"/>
</dbReference>
<dbReference type="EMBL" id="JARKIB010000001">
    <property type="protein sequence ID" value="KAJ7786069.1"/>
    <property type="molecule type" value="Genomic_DNA"/>
</dbReference>
<dbReference type="CDD" id="cd21176">
    <property type="entry name" value="LPMO_auxiliary-like"/>
    <property type="match status" value="1"/>
</dbReference>
<feature type="chain" id="PRO_5041976952" description="Copper acquisition factor BIM1-like domain-containing protein" evidence="10">
    <location>
        <begin position="19"/>
        <end position="223"/>
    </location>
</feature>
<dbReference type="PANTHER" id="PTHR34992">
    <property type="entry name" value="HYPHAL ANASTAMOSIS-7 PROTEIN"/>
    <property type="match status" value="1"/>
</dbReference>
<evidence type="ECO:0000256" key="9">
    <source>
        <dbReference type="SAM" id="Phobius"/>
    </source>
</evidence>
<evidence type="ECO:0000256" key="10">
    <source>
        <dbReference type="SAM" id="SignalP"/>
    </source>
</evidence>
<keyword evidence="5 9" id="KW-0472">Membrane</keyword>
<evidence type="ECO:0000256" key="5">
    <source>
        <dbReference type="ARBA" id="ARBA00023136"/>
    </source>
</evidence>
<feature type="compositionally biased region" description="Polar residues" evidence="8">
    <location>
        <begin position="178"/>
        <end position="192"/>
    </location>
</feature>
<comment type="subcellular location">
    <subcellularLocation>
        <location evidence="1">Cell membrane</location>
        <topology evidence="1">Lipid-anchor</topology>
        <topology evidence="1">GPI-anchor</topology>
    </subcellularLocation>
</comment>
<keyword evidence="2" id="KW-1003">Cell membrane</keyword>
<dbReference type="GO" id="GO:0005886">
    <property type="term" value="C:plasma membrane"/>
    <property type="evidence" value="ECO:0007669"/>
    <property type="project" value="UniProtKB-SubCell"/>
</dbReference>
<feature type="domain" description="Copper acquisition factor BIM1-like" evidence="11">
    <location>
        <begin position="17"/>
        <end position="154"/>
    </location>
</feature>
<evidence type="ECO:0000256" key="6">
    <source>
        <dbReference type="ARBA" id="ARBA00023180"/>
    </source>
</evidence>
<keyword evidence="4 10" id="KW-0732">Signal</keyword>
<evidence type="ECO:0000256" key="4">
    <source>
        <dbReference type="ARBA" id="ARBA00022729"/>
    </source>
</evidence>
<dbReference type="Proteomes" id="UP001215598">
    <property type="component" value="Unassembled WGS sequence"/>
</dbReference>
<protein>
    <recommendedName>
        <fullName evidence="11">Copper acquisition factor BIM1-like domain-containing protein</fullName>
    </recommendedName>
</protein>
<dbReference type="AlphaFoldDB" id="A0AAD7KI24"/>
<keyword evidence="9" id="KW-1133">Transmembrane helix</keyword>
<organism evidence="12 13">
    <name type="scientific">Mycena metata</name>
    <dbReference type="NCBI Taxonomy" id="1033252"/>
    <lineage>
        <taxon>Eukaryota</taxon>
        <taxon>Fungi</taxon>
        <taxon>Dikarya</taxon>
        <taxon>Basidiomycota</taxon>
        <taxon>Agaricomycotina</taxon>
        <taxon>Agaricomycetes</taxon>
        <taxon>Agaricomycetidae</taxon>
        <taxon>Agaricales</taxon>
        <taxon>Marasmiineae</taxon>
        <taxon>Mycenaceae</taxon>
        <taxon>Mycena</taxon>
    </lineage>
</organism>
<keyword evidence="7" id="KW-0449">Lipoprotein</keyword>
<keyword evidence="9" id="KW-0812">Transmembrane</keyword>
<keyword evidence="3" id="KW-0336">GPI-anchor</keyword>
<evidence type="ECO:0000259" key="11">
    <source>
        <dbReference type="Pfam" id="PF20238"/>
    </source>
</evidence>
<keyword evidence="6" id="KW-0325">Glycoprotein</keyword>
<keyword evidence="13" id="KW-1185">Reference proteome</keyword>
<dbReference type="InterPro" id="IPR046530">
    <property type="entry name" value="BIM1-like_dom"/>
</dbReference>
<evidence type="ECO:0000256" key="1">
    <source>
        <dbReference type="ARBA" id="ARBA00004609"/>
    </source>
</evidence>
<evidence type="ECO:0000256" key="3">
    <source>
        <dbReference type="ARBA" id="ARBA00022622"/>
    </source>
</evidence>
<proteinExistence type="predicted"/>